<dbReference type="Gene3D" id="4.10.70.10">
    <property type="entry name" value="Disintegrin domain"/>
    <property type="match status" value="1"/>
</dbReference>
<dbReference type="GO" id="GO:0008584">
    <property type="term" value="P:male gonad development"/>
    <property type="evidence" value="ECO:0007669"/>
    <property type="project" value="TreeGrafter"/>
</dbReference>
<dbReference type="PANTHER" id="PTHR11905:SF108">
    <property type="entry name" value="DISINTEGRIN AND METALLOPROTEINASE DOMAIN-CONTAINING PROTEIN 2"/>
    <property type="match status" value="1"/>
</dbReference>
<dbReference type="AlphaFoldDB" id="A0A9X9LQU6"/>
<sequence length="64" mass="7111">MEDFAHFISKPKSQCLQNQPHLDPSYKAAVCGNGEVEQGERCDCGSAEVSTHLEDYIAELLEKL</sequence>
<dbReference type="GO" id="GO:0005886">
    <property type="term" value="C:plasma membrane"/>
    <property type="evidence" value="ECO:0007669"/>
    <property type="project" value="TreeGrafter"/>
</dbReference>
<accession>A0A9X9LQU6</accession>
<protein>
    <submittedName>
        <fullName evidence="2">Uncharacterized protein</fullName>
    </submittedName>
</protein>
<dbReference type="GO" id="GO:0007155">
    <property type="term" value="P:cell adhesion"/>
    <property type="evidence" value="ECO:0007669"/>
    <property type="project" value="TreeGrafter"/>
</dbReference>
<comment type="subcellular location">
    <subcellularLocation>
        <location evidence="1">Membrane</location>
        <topology evidence="1">Single-pass type I membrane protein</topology>
    </subcellularLocation>
</comment>
<evidence type="ECO:0000313" key="3">
    <source>
        <dbReference type="Proteomes" id="UP000269945"/>
    </source>
</evidence>
<reference evidence="2 3" key="1">
    <citation type="submission" date="2018-10" db="EMBL/GenBank/DDBJ databases">
        <authorList>
            <person name="Ekblom R."/>
            <person name="Jareborg N."/>
        </authorList>
    </citation>
    <scope>NUCLEOTIDE SEQUENCE [LARGE SCALE GENOMIC DNA]</scope>
    <source>
        <tissue evidence="2">Muscle</tissue>
    </source>
</reference>
<evidence type="ECO:0000313" key="2">
    <source>
        <dbReference type="EMBL" id="VCW79355.1"/>
    </source>
</evidence>
<name>A0A9X9LQU6_GULGU</name>
<gene>
    <name evidence="2" type="ORF">BN2614_LOCUS1</name>
</gene>
<dbReference type="Proteomes" id="UP000269945">
    <property type="component" value="Unassembled WGS sequence"/>
</dbReference>
<dbReference type="PANTHER" id="PTHR11905">
    <property type="entry name" value="ADAM A DISINTEGRIN AND METALLOPROTEASE DOMAIN"/>
    <property type="match status" value="1"/>
</dbReference>
<organism evidence="2 3">
    <name type="scientific">Gulo gulo</name>
    <name type="common">Wolverine</name>
    <name type="synonym">Gluton</name>
    <dbReference type="NCBI Taxonomy" id="48420"/>
    <lineage>
        <taxon>Eukaryota</taxon>
        <taxon>Metazoa</taxon>
        <taxon>Chordata</taxon>
        <taxon>Craniata</taxon>
        <taxon>Vertebrata</taxon>
        <taxon>Euteleostomi</taxon>
        <taxon>Mammalia</taxon>
        <taxon>Eutheria</taxon>
        <taxon>Laurasiatheria</taxon>
        <taxon>Carnivora</taxon>
        <taxon>Caniformia</taxon>
        <taxon>Musteloidea</taxon>
        <taxon>Mustelidae</taxon>
        <taxon>Guloninae</taxon>
        <taxon>Gulo</taxon>
    </lineage>
</organism>
<keyword evidence="3" id="KW-1185">Reference proteome</keyword>
<dbReference type="InterPro" id="IPR036436">
    <property type="entry name" value="Disintegrin_dom_sf"/>
</dbReference>
<proteinExistence type="predicted"/>
<dbReference type="GO" id="GO:0007339">
    <property type="term" value="P:binding of sperm to zona pellucida"/>
    <property type="evidence" value="ECO:0007669"/>
    <property type="project" value="TreeGrafter"/>
</dbReference>
<dbReference type="EMBL" id="CYRY02011837">
    <property type="protein sequence ID" value="VCW79355.1"/>
    <property type="molecule type" value="Genomic_DNA"/>
</dbReference>
<comment type="caution">
    <text evidence="2">The sequence shown here is derived from an EMBL/GenBank/DDBJ whole genome shotgun (WGS) entry which is preliminary data.</text>
</comment>
<evidence type="ECO:0000256" key="1">
    <source>
        <dbReference type="ARBA" id="ARBA00004479"/>
    </source>
</evidence>